<comment type="caution">
    <text evidence="1">The sequence shown here is derived from an EMBL/GenBank/DDBJ whole genome shotgun (WGS) entry which is preliminary data.</text>
</comment>
<dbReference type="Proteomes" id="UP000244060">
    <property type="component" value="Unassembled WGS sequence"/>
</dbReference>
<reference evidence="1 2" key="1">
    <citation type="submission" date="2018-04" db="EMBL/GenBank/DDBJ databases">
        <title>Genomic Encyclopedia of Type Strains, Phase III (KMG-III): the genomes of soil and plant-associated and newly described type strains.</title>
        <authorList>
            <person name="Whitman W."/>
        </authorList>
    </citation>
    <scope>NUCLEOTIDE SEQUENCE [LARGE SCALE GENOMIC DNA]</scope>
    <source>
        <strain evidence="1 2">KA25</strain>
    </source>
</reference>
<evidence type="ECO:0000313" key="1">
    <source>
        <dbReference type="EMBL" id="PTR11634.1"/>
    </source>
</evidence>
<dbReference type="AlphaFoldDB" id="A0A2T5JT45"/>
<keyword evidence="2" id="KW-1185">Reference proteome</keyword>
<name>A0A2T5JT45_9RHOB</name>
<dbReference type="EMBL" id="QAOT01000026">
    <property type="protein sequence ID" value="PTR11634.1"/>
    <property type="molecule type" value="Genomic_DNA"/>
</dbReference>
<proteinExistence type="predicted"/>
<gene>
    <name evidence="1" type="ORF">C8J28_12626</name>
</gene>
<sequence length="127" mass="14228">MTLAYGTTVPGGRNRGYEVRVSDPLALAAAGLHRPTRFVAQRRITVSPDNPGFAVCRNLKSPRIGRLAKSEMDRLQAVRARLHAEADIAADRRAERRREIADRRPQGARPARPFVVEIVRRRKPAAR</sequence>
<organism evidence="1 2">
    <name type="scientific">Cereibacter azotoformans</name>
    <dbReference type="NCBI Taxonomy" id="43057"/>
    <lineage>
        <taxon>Bacteria</taxon>
        <taxon>Pseudomonadati</taxon>
        <taxon>Pseudomonadota</taxon>
        <taxon>Alphaproteobacteria</taxon>
        <taxon>Rhodobacterales</taxon>
        <taxon>Paracoccaceae</taxon>
        <taxon>Cereibacter</taxon>
    </lineage>
</organism>
<accession>A0A2T5JT45</accession>
<dbReference type="RefSeq" id="WP_244908374.1">
    <property type="nucleotide sequence ID" value="NZ_QAOT01000026.1"/>
</dbReference>
<evidence type="ECO:0000313" key="2">
    <source>
        <dbReference type="Proteomes" id="UP000244060"/>
    </source>
</evidence>
<protein>
    <submittedName>
        <fullName evidence="1">Uncharacterized protein</fullName>
    </submittedName>
</protein>